<protein>
    <submittedName>
        <fullName evidence="1">Uncharacterized protein</fullName>
    </submittedName>
</protein>
<evidence type="ECO:0000313" key="2">
    <source>
        <dbReference type="Proteomes" id="UP001278766"/>
    </source>
</evidence>
<dbReference type="AlphaFoldDB" id="A0AAE0HKD1"/>
<dbReference type="EMBL" id="JAUEPN010000002">
    <property type="protein sequence ID" value="KAK3298162.1"/>
    <property type="molecule type" value="Genomic_DNA"/>
</dbReference>
<dbReference type="Proteomes" id="UP001278766">
    <property type="component" value="Unassembled WGS sequence"/>
</dbReference>
<dbReference type="RefSeq" id="XP_062661676.1">
    <property type="nucleotide sequence ID" value="XM_062808596.1"/>
</dbReference>
<reference evidence="1" key="1">
    <citation type="journal article" date="2023" name="Mol. Phylogenet. Evol.">
        <title>Genome-scale phylogeny and comparative genomics of the fungal order Sordariales.</title>
        <authorList>
            <person name="Hensen N."/>
            <person name="Bonometti L."/>
            <person name="Westerberg I."/>
            <person name="Brannstrom I.O."/>
            <person name="Guillou S."/>
            <person name="Cros-Aarteil S."/>
            <person name="Calhoun S."/>
            <person name="Haridas S."/>
            <person name="Kuo A."/>
            <person name="Mondo S."/>
            <person name="Pangilinan J."/>
            <person name="Riley R."/>
            <person name="LaButti K."/>
            <person name="Andreopoulos B."/>
            <person name="Lipzen A."/>
            <person name="Chen C."/>
            <person name="Yan M."/>
            <person name="Daum C."/>
            <person name="Ng V."/>
            <person name="Clum A."/>
            <person name="Steindorff A."/>
            <person name="Ohm R.A."/>
            <person name="Martin F."/>
            <person name="Silar P."/>
            <person name="Natvig D.O."/>
            <person name="Lalanne C."/>
            <person name="Gautier V."/>
            <person name="Ament-Velasquez S.L."/>
            <person name="Kruys A."/>
            <person name="Hutchinson M.I."/>
            <person name="Powell A.J."/>
            <person name="Barry K."/>
            <person name="Miller A.N."/>
            <person name="Grigoriev I.V."/>
            <person name="Debuchy R."/>
            <person name="Gladieux P."/>
            <person name="Hiltunen Thoren M."/>
            <person name="Johannesson H."/>
        </authorList>
    </citation>
    <scope>NUCLEOTIDE SEQUENCE</scope>
    <source>
        <strain evidence="1">CBS 168.71</strain>
    </source>
</reference>
<keyword evidence="2" id="KW-1185">Reference proteome</keyword>
<reference evidence="1" key="2">
    <citation type="submission" date="2023-06" db="EMBL/GenBank/DDBJ databases">
        <authorList>
            <consortium name="Lawrence Berkeley National Laboratory"/>
            <person name="Haridas S."/>
            <person name="Hensen N."/>
            <person name="Bonometti L."/>
            <person name="Westerberg I."/>
            <person name="Brannstrom I.O."/>
            <person name="Guillou S."/>
            <person name="Cros-Aarteil S."/>
            <person name="Calhoun S."/>
            <person name="Kuo A."/>
            <person name="Mondo S."/>
            <person name="Pangilinan J."/>
            <person name="Riley R."/>
            <person name="Labutti K."/>
            <person name="Andreopoulos B."/>
            <person name="Lipzen A."/>
            <person name="Chen C."/>
            <person name="Yanf M."/>
            <person name="Daum C."/>
            <person name="Ng V."/>
            <person name="Clum A."/>
            <person name="Steindorff A."/>
            <person name="Ohm R."/>
            <person name="Martin F."/>
            <person name="Silar P."/>
            <person name="Natvig D."/>
            <person name="Lalanne C."/>
            <person name="Gautier V."/>
            <person name="Ament-Velasquez S.L."/>
            <person name="Kruys A."/>
            <person name="Hutchinson M.I."/>
            <person name="Powell A.J."/>
            <person name="Barry K."/>
            <person name="Miller A.N."/>
            <person name="Grigoriev I.V."/>
            <person name="Debuchy R."/>
            <person name="Gladieux P."/>
            <person name="Thoren M.H."/>
            <person name="Johannesson H."/>
        </authorList>
    </citation>
    <scope>NUCLEOTIDE SEQUENCE</scope>
    <source>
        <strain evidence="1">CBS 168.71</strain>
    </source>
</reference>
<gene>
    <name evidence="1" type="ORF">B0H64DRAFT_67030</name>
</gene>
<proteinExistence type="predicted"/>
<evidence type="ECO:0000313" key="1">
    <source>
        <dbReference type="EMBL" id="KAK3298162.1"/>
    </source>
</evidence>
<feature type="non-terminal residue" evidence="1">
    <location>
        <position position="133"/>
    </location>
</feature>
<comment type="caution">
    <text evidence="1">The sequence shown here is derived from an EMBL/GenBank/DDBJ whole genome shotgun (WGS) entry which is preliminary data.</text>
</comment>
<name>A0AAE0HKD1_9PEZI</name>
<organism evidence="1 2">
    <name type="scientific">Chaetomium fimeti</name>
    <dbReference type="NCBI Taxonomy" id="1854472"/>
    <lineage>
        <taxon>Eukaryota</taxon>
        <taxon>Fungi</taxon>
        <taxon>Dikarya</taxon>
        <taxon>Ascomycota</taxon>
        <taxon>Pezizomycotina</taxon>
        <taxon>Sordariomycetes</taxon>
        <taxon>Sordariomycetidae</taxon>
        <taxon>Sordariales</taxon>
        <taxon>Chaetomiaceae</taxon>
        <taxon>Chaetomium</taxon>
    </lineage>
</organism>
<dbReference type="GeneID" id="87845544"/>
<accession>A0AAE0HKD1</accession>
<sequence length="133" mass="14672">MWWRRCPALQLEAPFLSGASLRPGPSTASRGVWTFGSSAGRISSERTCTCTHVFKAWLAAPCNRRPDQIFAPKRLRGKARRPSFGCALISRQGRGAARRAHGCRQAMLSARFTSDGPEHSLGLLMYSNDWHAA</sequence>